<feature type="transmembrane region" description="Helical" evidence="7">
    <location>
        <begin position="272"/>
        <end position="290"/>
    </location>
</feature>
<dbReference type="SUPFAM" id="SSF103473">
    <property type="entry name" value="MFS general substrate transporter"/>
    <property type="match status" value="1"/>
</dbReference>
<dbReference type="GO" id="GO:0012505">
    <property type="term" value="C:endomembrane system"/>
    <property type="evidence" value="ECO:0007669"/>
    <property type="project" value="UniProtKB-SubCell"/>
</dbReference>
<dbReference type="InterPro" id="IPR051788">
    <property type="entry name" value="MFS_Transporter"/>
</dbReference>
<evidence type="ECO:0000256" key="7">
    <source>
        <dbReference type="SAM" id="Phobius"/>
    </source>
</evidence>
<feature type="transmembrane region" description="Helical" evidence="7">
    <location>
        <begin position="12"/>
        <end position="30"/>
    </location>
</feature>
<keyword evidence="4 7" id="KW-0812">Transmembrane</keyword>
<evidence type="ECO:0000256" key="1">
    <source>
        <dbReference type="ARBA" id="ARBA00004127"/>
    </source>
</evidence>
<evidence type="ECO:0000256" key="5">
    <source>
        <dbReference type="ARBA" id="ARBA00022989"/>
    </source>
</evidence>
<dbReference type="Pfam" id="PF07690">
    <property type="entry name" value="MFS_1"/>
    <property type="match status" value="1"/>
</dbReference>
<keyword evidence="6 7" id="KW-0472">Membrane</keyword>
<feature type="transmembrane region" description="Helical" evidence="7">
    <location>
        <begin position="239"/>
        <end position="260"/>
    </location>
</feature>
<accession>A0A2N1PR90</accession>
<evidence type="ECO:0000256" key="6">
    <source>
        <dbReference type="ARBA" id="ARBA00023136"/>
    </source>
</evidence>
<dbReference type="AlphaFoldDB" id="A0A2N1PR90"/>
<dbReference type="PANTHER" id="PTHR23514">
    <property type="entry name" value="BYPASS OF STOP CODON PROTEIN 6"/>
    <property type="match status" value="1"/>
</dbReference>
<evidence type="ECO:0000313" key="8">
    <source>
        <dbReference type="EMBL" id="PKK90865.1"/>
    </source>
</evidence>
<reference evidence="8 9" key="1">
    <citation type="journal article" date="2017" name="ISME J.">
        <title>Potential for microbial H2 and metal transformations associated with novel bacteria and archaea in deep terrestrial subsurface sediments.</title>
        <authorList>
            <person name="Hernsdorf A.W."/>
            <person name="Amano Y."/>
            <person name="Miyakawa K."/>
            <person name="Ise K."/>
            <person name="Suzuki Y."/>
            <person name="Anantharaman K."/>
            <person name="Probst A."/>
            <person name="Burstein D."/>
            <person name="Thomas B.C."/>
            <person name="Banfield J.F."/>
        </authorList>
    </citation>
    <scope>NUCLEOTIDE SEQUENCE [LARGE SCALE GENOMIC DNA]</scope>
    <source>
        <strain evidence="8">HGW-Wallbacteria-1</strain>
    </source>
</reference>
<feature type="transmembrane region" description="Helical" evidence="7">
    <location>
        <begin position="163"/>
        <end position="185"/>
    </location>
</feature>
<feature type="transmembrane region" description="Helical" evidence="7">
    <location>
        <begin position="296"/>
        <end position="319"/>
    </location>
</feature>
<comment type="similarity">
    <text evidence="2">Belongs to the major facilitator superfamily.</text>
</comment>
<feature type="transmembrane region" description="Helical" evidence="7">
    <location>
        <begin position="363"/>
        <end position="383"/>
    </location>
</feature>
<protein>
    <recommendedName>
        <fullName evidence="10">Major facilitator superfamily (MFS) profile domain-containing protein</fullName>
    </recommendedName>
</protein>
<dbReference type="InterPro" id="IPR011701">
    <property type="entry name" value="MFS"/>
</dbReference>
<evidence type="ECO:0000256" key="4">
    <source>
        <dbReference type="ARBA" id="ARBA00022692"/>
    </source>
</evidence>
<keyword evidence="5 7" id="KW-1133">Transmembrane helix</keyword>
<feature type="transmembrane region" description="Helical" evidence="7">
    <location>
        <begin position="99"/>
        <end position="121"/>
    </location>
</feature>
<gene>
    <name evidence="8" type="ORF">CVV64_08270</name>
</gene>
<evidence type="ECO:0000313" key="9">
    <source>
        <dbReference type="Proteomes" id="UP000233256"/>
    </source>
</evidence>
<evidence type="ECO:0008006" key="10">
    <source>
        <dbReference type="Google" id="ProtNLM"/>
    </source>
</evidence>
<comment type="caution">
    <text evidence="8">The sequence shown here is derived from an EMBL/GenBank/DDBJ whole genome shotgun (WGS) entry which is preliminary data.</text>
</comment>
<proteinExistence type="inferred from homology"/>
<sequence>MKTSFSPIKWCVYVGMFLTGITIIGFESMIPQIMDYMSIEYIGIGNMSLSMSGAYLLTVLWAGARIDSRGGAVRLSGWTMALLAIVCLLFLSIRSYAVNLVLCAVMGGLNGINGATLNALAFDAGGREAGKTLGNLHFFFAAGAIAAPPFADITTRLGASPKTPFLILSIPFAILSILFFSCSEIKGGSKSSESLSWRRILKTRSLILLGCAIGIYVGVEVSMAIWTTKFCQTFHSMSSGQSALCLSLLWTGLSAGRLICSGISSRFSERKILALLSTGSLLSIMTTIQMPQSFPFWSLALGFFMTGFFFSGHFPLIMIEGEKITPSNKGKVIGMFSAAAGVGACILPWGVSAIAQKGNLQTGLMLPAAFMVILSAGFIYWNVYGENK</sequence>
<comment type="subcellular location">
    <subcellularLocation>
        <location evidence="1">Endomembrane system</location>
        <topology evidence="1">Multi-pass membrane protein</topology>
    </subcellularLocation>
</comment>
<feature type="transmembrane region" description="Helical" evidence="7">
    <location>
        <begin position="133"/>
        <end position="151"/>
    </location>
</feature>
<feature type="transmembrane region" description="Helical" evidence="7">
    <location>
        <begin position="331"/>
        <end position="351"/>
    </location>
</feature>
<dbReference type="GO" id="GO:0022857">
    <property type="term" value="F:transmembrane transporter activity"/>
    <property type="evidence" value="ECO:0007669"/>
    <property type="project" value="InterPro"/>
</dbReference>
<dbReference type="PANTHER" id="PTHR23514:SF3">
    <property type="entry name" value="BYPASS OF STOP CODON PROTEIN 6"/>
    <property type="match status" value="1"/>
</dbReference>
<organism evidence="8 9">
    <name type="scientific">Candidatus Wallbacteria bacterium HGW-Wallbacteria-1</name>
    <dbReference type="NCBI Taxonomy" id="2013854"/>
    <lineage>
        <taxon>Bacteria</taxon>
        <taxon>Candidatus Walliibacteriota</taxon>
    </lineage>
</organism>
<dbReference type="GO" id="GO:0016020">
    <property type="term" value="C:membrane"/>
    <property type="evidence" value="ECO:0007669"/>
    <property type="project" value="TreeGrafter"/>
</dbReference>
<evidence type="ECO:0000256" key="2">
    <source>
        <dbReference type="ARBA" id="ARBA00008335"/>
    </source>
</evidence>
<name>A0A2N1PR90_9BACT</name>
<feature type="transmembrane region" description="Helical" evidence="7">
    <location>
        <begin position="206"/>
        <end position="227"/>
    </location>
</feature>
<feature type="transmembrane region" description="Helical" evidence="7">
    <location>
        <begin position="42"/>
        <end position="63"/>
    </location>
</feature>
<dbReference type="InterPro" id="IPR036259">
    <property type="entry name" value="MFS_trans_sf"/>
</dbReference>
<dbReference type="Proteomes" id="UP000233256">
    <property type="component" value="Unassembled WGS sequence"/>
</dbReference>
<feature type="transmembrane region" description="Helical" evidence="7">
    <location>
        <begin position="75"/>
        <end position="93"/>
    </location>
</feature>
<keyword evidence="3" id="KW-0813">Transport</keyword>
<dbReference type="Gene3D" id="1.20.1250.20">
    <property type="entry name" value="MFS general substrate transporter like domains"/>
    <property type="match status" value="2"/>
</dbReference>
<evidence type="ECO:0000256" key="3">
    <source>
        <dbReference type="ARBA" id="ARBA00022448"/>
    </source>
</evidence>
<dbReference type="EMBL" id="PGXC01000004">
    <property type="protein sequence ID" value="PKK90865.1"/>
    <property type="molecule type" value="Genomic_DNA"/>
</dbReference>